<dbReference type="OrthoDB" id="2415326at2759"/>
<dbReference type="AlphaFoldDB" id="A0A9N9IV01"/>
<dbReference type="EMBL" id="CAJVPY010015068">
    <property type="protein sequence ID" value="CAG8749789.1"/>
    <property type="molecule type" value="Genomic_DNA"/>
</dbReference>
<dbReference type="Proteomes" id="UP000789405">
    <property type="component" value="Unassembled WGS sequence"/>
</dbReference>
<evidence type="ECO:0000313" key="1">
    <source>
        <dbReference type="EMBL" id="CAG8749789.1"/>
    </source>
</evidence>
<feature type="non-terminal residue" evidence="1">
    <location>
        <position position="235"/>
    </location>
</feature>
<keyword evidence="2" id="KW-1185">Reference proteome</keyword>
<gene>
    <name evidence="1" type="ORF">DERYTH_LOCUS16784</name>
</gene>
<accession>A0A9N9IV01</accession>
<name>A0A9N9IV01_9GLOM</name>
<protein>
    <submittedName>
        <fullName evidence="1">22943_t:CDS:1</fullName>
    </submittedName>
</protein>
<organism evidence="1 2">
    <name type="scientific">Dentiscutata erythropus</name>
    <dbReference type="NCBI Taxonomy" id="1348616"/>
    <lineage>
        <taxon>Eukaryota</taxon>
        <taxon>Fungi</taxon>
        <taxon>Fungi incertae sedis</taxon>
        <taxon>Mucoromycota</taxon>
        <taxon>Glomeromycotina</taxon>
        <taxon>Glomeromycetes</taxon>
        <taxon>Diversisporales</taxon>
        <taxon>Gigasporaceae</taxon>
        <taxon>Dentiscutata</taxon>
    </lineage>
</organism>
<comment type="caution">
    <text evidence="1">The sequence shown here is derived from an EMBL/GenBank/DDBJ whole genome shotgun (WGS) entry which is preliminary data.</text>
</comment>
<reference evidence="1" key="1">
    <citation type="submission" date="2021-06" db="EMBL/GenBank/DDBJ databases">
        <authorList>
            <person name="Kallberg Y."/>
            <person name="Tangrot J."/>
            <person name="Rosling A."/>
        </authorList>
    </citation>
    <scope>NUCLEOTIDE SEQUENCE</scope>
    <source>
        <strain evidence="1">MA453B</strain>
    </source>
</reference>
<sequence>KETRVGKIIAIVLTLDSIKLKIQQLYFGSELSRIFASSIRKDELVMVWLHDTPELSNYQFYIREILYNYDGQWKIRDCKLRHLHPIEYTQLPIPAPHNGFRKFTSNLFLQPILSDWYMTHDFQEDIADISTNITSHDDKIRNIKTRKCLSKNEIQKLLLPVKFDDNLQFTDDIIIAYDIYMGKKAALIYRHVEFYKQIGYILLNDNATLNTYVNLHYSDIVQIHEENGLSYAILR</sequence>
<proteinExistence type="predicted"/>
<evidence type="ECO:0000313" key="2">
    <source>
        <dbReference type="Proteomes" id="UP000789405"/>
    </source>
</evidence>